<dbReference type="GO" id="GO:0106140">
    <property type="term" value="F:P-TEFb complex binding"/>
    <property type="evidence" value="ECO:0007669"/>
    <property type="project" value="TreeGrafter"/>
</dbReference>
<dbReference type="SMART" id="SM00558">
    <property type="entry name" value="JmjC"/>
    <property type="match status" value="1"/>
</dbReference>
<dbReference type="Proteomes" id="UP000789342">
    <property type="component" value="Unassembled WGS sequence"/>
</dbReference>
<evidence type="ECO:0000256" key="12">
    <source>
        <dbReference type="SAM" id="MobiDB-lite"/>
    </source>
</evidence>
<evidence type="ECO:0000256" key="5">
    <source>
        <dbReference type="ARBA" id="ARBA00022964"/>
    </source>
</evidence>
<comment type="caution">
    <text evidence="14">The sequence shown here is derived from an EMBL/GenBank/DDBJ whole genome shotgun (WGS) entry which is preliminary data.</text>
</comment>
<dbReference type="GO" id="GO:0046872">
    <property type="term" value="F:metal ion binding"/>
    <property type="evidence" value="ECO:0007669"/>
    <property type="project" value="UniProtKB-KW"/>
</dbReference>
<gene>
    <name evidence="14" type="ORF">AMORRO_LOCUS1008</name>
</gene>
<dbReference type="Gene3D" id="2.60.120.650">
    <property type="entry name" value="Cupin"/>
    <property type="match status" value="1"/>
</dbReference>
<evidence type="ECO:0000256" key="2">
    <source>
        <dbReference type="ARBA" id="ARBA00004123"/>
    </source>
</evidence>
<name>A0A9N8VFD8_9GLOM</name>
<evidence type="ECO:0000256" key="1">
    <source>
        <dbReference type="ARBA" id="ARBA00001954"/>
    </source>
</evidence>
<proteinExistence type="inferred from homology"/>
<evidence type="ECO:0000313" key="15">
    <source>
        <dbReference type="Proteomes" id="UP000789342"/>
    </source>
</evidence>
<evidence type="ECO:0000256" key="7">
    <source>
        <dbReference type="ARBA" id="ARBA00023004"/>
    </source>
</evidence>
<evidence type="ECO:0000256" key="4">
    <source>
        <dbReference type="ARBA" id="ARBA00022853"/>
    </source>
</evidence>
<dbReference type="SUPFAM" id="SSF51197">
    <property type="entry name" value="Clavaminate synthase-like"/>
    <property type="match status" value="1"/>
</dbReference>
<evidence type="ECO:0000256" key="9">
    <source>
        <dbReference type="ARBA" id="ARBA00023163"/>
    </source>
</evidence>
<evidence type="ECO:0000256" key="6">
    <source>
        <dbReference type="ARBA" id="ARBA00023002"/>
    </source>
</evidence>
<dbReference type="GO" id="GO:0005737">
    <property type="term" value="C:cytoplasm"/>
    <property type="evidence" value="ECO:0007669"/>
    <property type="project" value="TreeGrafter"/>
</dbReference>
<comment type="cofactor">
    <cofactor evidence="1">
        <name>Fe(2+)</name>
        <dbReference type="ChEBI" id="CHEBI:29033"/>
    </cofactor>
</comment>
<keyword evidence="5" id="KW-0223">Dioxygenase</keyword>
<evidence type="ECO:0000313" key="14">
    <source>
        <dbReference type="EMBL" id="CAG8453284.1"/>
    </source>
</evidence>
<organism evidence="14 15">
    <name type="scientific">Acaulospora morrowiae</name>
    <dbReference type="NCBI Taxonomy" id="94023"/>
    <lineage>
        <taxon>Eukaryota</taxon>
        <taxon>Fungi</taxon>
        <taxon>Fungi incertae sedis</taxon>
        <taxon>Mucoromycota</taxon>
        <taxon>Glomeromycotina</taxon>
        <taxon>Glomeromycetes</taxon>
        <taxon>Diversisporales</taxon>
        <taxon>Acaulosporaceae</taxon>
        <taxon>Acaulospora</taxon>
    </lineage>
</organism>
<evidence type="ECO:0000259" key="13">
    <source>
        <dbReference type="PROSITE" id="PS51184"/>
    </source>
</evidence>
<dbReference type="OrthoDB" id="424465at2759"/>
<feature type="compositionally biased region" description="Basic and acidic residues" evidence="12">
    <location>
        <begin position="397"/>
        <end position="416"/>
    </location>
</feature>
<dbReference type="GO" id="GO:0005634">
    <property type="term" value="C:nucleus"/>
    <property type="evidence" value="ECO:0007669"/>
    <property type="project" value="UniProtKB-SubCell"/>
</dbReference>
<dbReference type="GO" id="GO:0033749">
    <property type="term" value="F:histone H4R3 demethylase activity"/>
    <property type="evidence" value="ECO:0007669"/>
    <property type="project" value="TreeGrafter"/>
</dbReference>
<keyword evidence="8" id="KW-0805">Transcription regulation</keyword>
<evidence type="ECO:0000256" key="10">
    <source>
        <dbReference type="ARBA" id="ARBA00023242"/>
    </source>
</evidence>
<keyword evidence="6" id="KW-0560">Oxidoreductase</keyword>
<sequence>MPPSTRHVAESIDRCVENSNSRPYDKNEVKVADLIKIKQYKYERKLNKTKLSARSKLDIFEWSSRGFINNNYWIDQSVDKVPRISVSQVSREEFIEKYEAPGVPVVITGCTEGWAAETKWNKEDLIRNYKSYKFKIGEDDKGNPVRMTFKYYMHYLDNEGQKEDNYKVPPYFDDDLFRFTGERRRPPYRWFMIGGERSGTGIHVDPLGTSAWNTLLVGHKRWCLFPPSVPRKQIDPPMKQKDHEAVTWFTHVFPKLVRSVDGKEKSVAEEYDMIEVLQRPGETMFVPDFTIAVTQNFCSPTSIEYVWLRTRNARPKLSQKLLRKLTKLANNTEGTSIRHDQDFYKNLIFRIKSLETVPASSSEIGDTEVSETESETDGSDGECRCHSCKMKSKRMEKRQERERQRLEQQREWERPNGIENEDVGMCKKEKVDVEDFRENKRRRM</sequence>
<keyword evidence="4" id="KW-0156">Chromatin regulator</keyword>
<keyword evidence="9" id="KW-0804">Transcription</keyword>
<comment type="similarity">
    <text evidence="11">Belongs to the JMJD6 family.</text>
</comment>
<evidence type="ECO:0000256" key="11">
    <source>
        <dbReference type="ARBA" id="ARBA00038068"/>
    </source>
</evidence>
<keyword evidence="15" id="KW-1185">Reference proteome</keyword>
<keyword evidence="3" id="KW-0479">Metal-binding</keyword>
<comment type="subcellular location">
    <subcellularLocation>
        <location evidence="2">Nucleus</location>
    </subcellularLocation>
</comment>
<evidence type="ECO:0000256" key="3">
    <source>
        <dbReference type="ARBA" id="ARBA00022723"/>
    </source>
</evidence>
<dbReference type="AlphaFoldDB" id="A0A9N8VFD8"/>
<dbReference type="PANTHER" id="PTHR12480">
    <property type="entry name" value="ARGININE DEMETHYLASE AND LYSYL-HYDROXYLASE JMJD"/>
    <property type="match status" value="1"/>
</dbReference>
<keyword evidence="7" id="KW-0408">Iron</keyword>
<dbReference type="PANTHER" id="PTHR12480:SF32">
    <property type="entry name" value="BIFUNCTIONAL ARGININE DEMETHYLASE AND LYSYL-HYDROXYLASE JMJD6"/>
    <property type="match status" value="1"/>
</dbReference>
<feature type="compositionally biased region" description="Acidic residues" evidence="12">
    <location>
        <begin position="365"/>
        <end position="380"/>
    </location>
</feature>
<evidence type="ECO:0000256" key="8">
    <source>
        <dbReference type="ARBA" id="ARBA00023015"/>
    </source>
</evidence>
<protein>
    <submittedName>
        <fullName evidence="14">7042_t:CDS:1</fullName>
    </submittedName>
</protein>
<accession>A0A9N8VFD8</accession>
<feature type="domain" description="JmjC" evidence="13">
    <location>
        <begin position="157"/>
        <end position="324"/>
    </location>
</feature>
<feature type="region of interest" description="Disordered" evidence="12">
    <location>
        <begin position="360"/>
        <end position="425"/>
    </location>
</feature>
<dbReference type="EMBL" id="CAJVPV010000364">
    <property type="protein sequence ID" value="CAG8453284.1"/>
    <property type="molecule type" value="Genomic_DNA"/>
</dbReference>
<feature type="compositionally biased region" description="Basic residues" evidence="12">
    <location>
        <begin position="386"/>
        <end position="396"/>
    </location>
</feature>
<keyword evidence="10" id="KW-0539">Nucleus</keyword>
<dbReference type="InterPro" id="IPR050910">
    <property type="entry name" value="JMJD6_ArgDemeth/LysHydrox"/>
</dbReference>
<dbReference type="InterPro" id="IPR003347">
    <property type="entry name" value="JmjC_dom"/>
</dbReference>
<dbReference type="PROSITE" id="PS51184">
    <property type="entry name" value="JMJC"/>
    <property type="match status" value="1"/>
</dbReference>
<reference evidence="14" key="1">
    <citation type="submission" date="2021-06" db="EMBL/GenBank/DDBJ databases">
        <authorList>
            <person name="Kallberg Y."/>
            <person name="Tangrot J."/>
            <person name="Rosling A."/>
        </authorList>
    </citation>
    <scope>NUCLEOTIDE SEQUENCE</scope>
    <source>
        <strain evidence="14">CL551</strain>
    </source>
</reference>
<dbReference type="Pfam" id="PF02373">
    <property type="entry name" value="JmjC"/>
    <property type="match status" value="1"/>
</dbReference>